<gene>
    <name evidence="1" type="ORF">FA95DRAFT_1575067</name>
</gene>
<sequence>MAIDPQPFIIPLAPCALPPSPALFHDIRLTDDHKRAYATARMLEALTAWPGPTPSWRRPVFTPTIAGRVLGQLLCEVPGVQGVDGVAREINGCTRPDDVETLRALADLAAYYMDCLLEPFLQDAYFVEEEGKAADGGLYTTSIVPHELGVYARQGSDRTQLVWDILERRNECNVGGEEQLKCSQNKIPLIYMAHKMFQKMDIWFTAVEGSPDTYTLESRIPNDLFAVMEENPVTFRSKDPARLPLPDPLYISFHRAVARVLHLSGAGQYITLQLSLRRARELSGITERLGTRLDHRDDLEAQAVALKLLRMLGMVAEPE</sequence>
<accession>A0ACB8RIP0</accession>
<name>A0ACB8RIP0_9AGAM</name>
<organism evidence="1 2">
    <name type="scientific">Auriscalpium vulgare</name>
    <dbReference type="NCBI Taxonomy" id="40419"/>
    <lineage>
        <taxon>Eukaryota</taxon>
        <taxon>Fungi</taxon>
        <taxon>Dikarya</taxon>
        <taxon>Basidiomycota</taxon>
        <taxon>Agaricomycotina</taxon>
        <taxon>Agaricomycetes</taxon>
        <taxon>Russulales</taxon>
        <taxon>Auriscalpiaceae</taxon>
        <taxon>Auriscalpium</taxon>
    </lineage>
</organism>
<protein>
    <submittedName>
        <fullName evidence="1">Uncharacterized protein</fullName>
    </submittedName>
</protein>
<comment type="caution">
    <text evidence="1">The sequence shown here is derived from an EMBL/GenBank/DDBJ whole genome shotgun (WGS) entry which is preliminary data.</text>
</comment>
<proteinExistence type="predicted"/>
<dbReference type="EMBL" id="MU276015">
    <property type="protein sequence ID" value="KAI0043516.1"/>
    <property type="molecule type" value="Genomic_DNA"/>
</dbReference>
<reference evidence="1" key="1">
    <citation type="submission" date="2021-02" db="EMBL/GenBank/DDBJ databases">
        <authorList>
            <consortium name="DOE Joint Genome Institute"/>
            <person name="Ahrendt S."/>
            <person name="Looney B.P."/>
            <person name="Miyauchi S."/>
            <person name="Morin E."/>
            <person name="Drula E."/>
            <person name="Courty P.E."/>
            <person name="Chicoki N."/>
            <person name="Fauchery L."/>
            <person name="Kohler A."/>
            <person name="Kuo A."/>
            <person name="Labutti K."/>
            <person name="Pangilinan J."/>
            <person name="Lipzen A."/>
            <person name="Riley R."/>
            <person name="Andreopoulos W."/>
            <person name="He G."/>
            <person name="Johnson J."/>
            <person name="Barry K.W."/>
            <person name="Grigoriev I.V."/>
            <person name="Nagy L."/>
            <person name="Hibbett D."/>
            <person name="Henrissat B."/>
            <person name="Matheny P.B."/>
            <person name="Labbe J."/>
            <person name="Martin F."/>
        </authorList>
    </citation>
    <scope>NUCLEOTIDE SEQUENCE</scope>
    <source>
        <strain evidence="1">FP105234-sp</strain>
    </source>
</reference>
<keyword evidence="2" id="KW-1185">Reference proteome</keyword>
<reference evidence="1" key="2">
    <citation type="journal article" date="2022" name="New Phytol.">
        <title>Evolutionary transition to the ectomycorrhizal habit in the genomes of a hyperdiverse lineage of mushroom-forming fungi.</title>
        <authorList>
            <person name="Looney B."/>
            <person name="Miyauchi S."/>
            <person name="Morin E."/>
            <person name="Drula E."/>
            <person name="Courty P.E."/>
            <person name="Kohler A."/>
            <person name="Kuo A."/>
            <person name="LaButti K."/>
            <person name="Pangilinan J."/>
            <person name="Lipzen A."/>
            <person name="Riley R."/>
            <person name="Andreopoulos W."/>
            <person name="He G."/>
            <person name="Johnson J."/>
            <person name="Nolan M."/>
            <person name="Tritt A."/>
            <person name="Barry K.W."/>
            <person name="Grigoriev I.V."/>
            <person name="Nagy L.G."/>
            <person name="Hibbett D."/>
            <person name="Henrissat B."/>
            <person name="Matheny P.B."/>
            <person name="Labbe J."/>
            <person name="Martin F.M."/>
        </authorList>
    </citation>
    <scope>NUCLEOTIDE SEQUENCE</scope>
    <source>
        <strain evidence="1">FP105234-sp</strain>
    </source>
</reference>
<evidence type="ECO:0000313" key="2">
    <source>
        <dbReference type="Proteomes" id="UP000814033"/>
    </source>
</evidence>
<evidence type="ECO:0000313" key="1">
    <source>
        <dbReference type="EMBL" id="KAI0043516.1"/>
    </source>
</evidence>
<dbReference type="Proteomes" id="UP000814033">
    <property type="component" value="Unassembled WGS sequence"/>
</dbReference>